<keyword evidence="2" id="KW-1185">Reference proteome</keyword>
<organism evidence="1 2">
    <name type="scientific">Gordonia araii NBRC 100433</name>
    <dbReference type="NCBI Taxonomy" id="1073574"/>
    <lineage>
        <taxon>Bacteria</taxon>
        <taxon>Bacillati</taxon>
        <taxon>Actinomycetota</taxon>
        <taxon>Actinomycetes</taxon>
        <taxon>Mycobacteriales</taxon>
        <taxon>Gordoniaceae</taxon>
        <taxon>Gordonia</taxon>
    </lineage>
</organism>
<sequence>MADEVTVEPGDVERAGREFWKISDDLAKLRVDSTMSDGATAMRGGDMGRGLARYAHEQQDIVNGISEELDALGTQVKRAAEAYRRAEDRSAERFRALGVNE</sequence>
<accession>G7H2M7</accession>
<dbReference type="OrthoDB" id="4557956at2"/>
<dbReference type="AlphaFoldDB" id="G7H2M7"/>
<protein>
    <recommendedName>
        <fullName evidence="3">ESX-1 secretion-associated protein</fullName>
    </recommendedName>
</protein>
<evidence type="ECO:0008006" key="3">
    <source>
        <dbReference type="Google" id="ProtNLM"/>
    </source>
</evidence>
<evidence type="ECO:0000313" key="2">
    <source>
        <dbReference type="Proteomes" id="UP000035088"/>
    </source>
</evidence>
<dbReference type="RefSeq" id="WP_007322177.1">
    <property type="nucleotide sequence ID" value="NZ_BAEE01000052.1"/>
</dbReference>
<dbReference type="EMBL" id="BAEE01000052">
    <property type="protein sequence ID" value="GAB10102.1"/>
    <property type="molecule type" value="Genomic_DNA"/>
</dbReference>
<comment type="caution">
    <text evidence="1">The sequence shown here is derived from an EMBL/GenBank/DDBJ whole genome shotgun (WGS) entry which is preliminary data.</text>
</comment>
<evidence type="ECO:0000313" key="1">
    <source>
        <dbReference type="EMBL" id="GAB10102.1"/>
    </source>
</evidence>
<dbReference type="Proteomes" id="UP000035088">
    <property type="component" value="Unassembled WGS sequence"/>
</dbReference>
<gene>
    <name evidence="1" type="ORF">GOARA_052_00010</name>
</gene>
<reference evidence="1 2" key="1">
    <citation type="submission" date="2011-11" db="EMBL/GenBank/DDBJ databases">
        <title>Whole genome shotgun sequence of Gordonia araii NBRC 100433.</title>
        <authorList>
            <person name="Yoshida Y."/>
            <person name="Hosoyama A."/>
            <person name="Tsuchikane K."/>
            <person name="Katsumata H."/>
            <person name="Yamazaki S."/>
            <person name="Fujita N."/>
        </authorList>
    </citation>
    <scope>NUCLEOTIDE SEQUENCE [LARGE SCALE GENOMIC DNA]</scope>
    <source>
        <strain evidence="1 2">NBRC 100433</strain>
    </source>
</reference>
<proteinExistence type="predicted"/>
<name>G7H2M7_9ACTN</name>